<gene>
    <name evidence="2" type="ORF">EDC65_3352</name>
</gene>
<dbReference type="RefSeq" id="WP_123691569.1">
    <property type="nucleotide sequence ID" value="NZ_AP019700.1"/>
</dbReference>
<dbReference type="InterPro" id="IPR015813">
    <property type="entry name" value="Pyrv/PenolPyrv_kinase-like_dom"/>
</dbReference>
<dbReference type="InterPro" id="IPR009215">
    <property type="entry name" value="TIM-br_IGPS-like"/>
</dbReference>
<keyword evidence="2" id="KW-0670">Pyruvate</keyword>
<dbReference type="AlphaFoldDB" id="A0A3N1KXN1"/>
<dbReference type="Gene3D" id="3.20.20.70">
    <property type="entry name" value="Aldolase class I"/>
    <property type="match status" value="1"/>
</dbReference>
<proteinExistence type="predicted"/>
<name>A0A3N1KXN1_9PROT</name>
<dbReference type="SUPFAM" id="SSF51621">
    <property type="entry name" value="Phosphoenolpyruvate/pyruvate domain"/>
    <property type="match status" value="1"/>
</dbReference>
<evidence type="ECO:0000259" key="1">
    <source>
        <dbReference type="Pfam" id="PF09370"/>
    </source>
</evidence>
<evidence type="ECO:0000313" key="2">
    <source>
        <dbReference type="EMBL" id="ROP84007.1"/>
    </source>
</evidence>
<evidence type="ECO:0000313" key="3">
    <source>
        <dbReference type="Proteomes" id="UP000278222"/>
    </source>
</evidence>
<dbReference type="Proteomes" id="UP000278222">
    <property type="component" value="Unassembled WGS sequence"/>
</dbReference>
<accession>A0A3N1KXN1</accession>
<dbReference type="InterPro" id="IPR013785">
    <property type="entry name" value="Aldolase_TIM"/>
</dbReference>
<dbReference type="OrthoDB" id="7375781at2"/>
<reference evidence="2 3" key="1">
    <citation type="submission" date="2018-11" db="EMBL/GenBank/DDBJ databases">
        <title>Genomic Encyclopedia of Type Strains, Phase IV (KMG-IV): sequencing the most valuable type-strain genomes for metagenomic binning, comparative biology and taxonomic classification.</title>
        <authorList>
            <person name="Goeker M."/>
        </authorList>
    </citation>
    <scope>NUCLEOTIDE SEQUENCE [LARGE SCALE GENOMIC DNA]</scope>
    <source>
        <strain evidence="2 3">DSM 5900</strain>
    </source>
</reference>
<dbReference type="EMBL" id="RJKX01000015">
    <property type="protein sequence ID" value="ROP84007.1"/>
    <property type="molecule type" value="Genomic_DNA"/>
</dbReference>
<comment type="caution">
    <text evidence="2">The sequence shown here is derived from an EMBL/GenBank/DDBJ whole genome shotgun (WGS) entry which is preliminary data.</text>
</comment>
<dbReference type="GO" id="GO:0016787">
    <property type="term" value="F:hydrolase activity"/>
    <property type="evidence" value="ECO:0007669"/>
    <property type="project" value="UniProtKB-KW"/>
</dbReference>
<sequence>MTDLTLTLCTRLPAPASAAGDRPLFVPALDRFPPRLRALMGLLPVCDINGGLLAALAGQRAPHPEPVVAGLFAADPFLDARELAAALRRAGILAVANYPTLQLLDGTTAEGLAAVGYHAQSEFARLQALAEDGFEALAYVTSVQAAEAAIACGLASLVIHPEQGGGPARAVAGRIAATAGRAGARILHHTPIASD</sequence>
<dbReference type="Pfam" id="PF09370">
    <property type="entry name" value="PEP_hydrolase"/>
    <property type="match status" value="1"/>
</dbReference>
<protein>
    <submittedName>
        <fullName evidence="2">Phosphoenolpyruvate hydrolase-like protein</fullName>
    </submittedName>
</protein>
<keyword evidence="2" id="KW-0378">Hydrolase</keyword>
<keyword evidence="3" id="KW-1185">Reference proteome</keyword>
<feature type="domain" description="TIM-barrel" evidence="1">
    <location>
        <begin position="39"/>
        <end position="160"/>
    </location>
</feature>
<organism evidence="2 3">
    <name type="scientific">Stella humosa</name>
    <dbReference type="NCBI Taxonomy" id="94"/>
    <lineage>
        <taxon>Bacteria</taxon>
        <taxon>Pseudomonadati</taxon>
        <taxon>Pseudomonadota</taxon>
        <taxon>Alphaproteobacteria</taxon>
        <taxon>Rhodospirillales</taxon>
        <taxon>Stellaceae</taxon>
        <taxon>Stella</taxon>
    </lineage>
</organism>